<reference evidence="2" key="1">
    <citation type="submission" date="2023-06" db="EMBL/GenBank/DDBJ databases">
        <title>Genome-scale phylogeny and comparative genomics of the fungal order Sordariales.</title>
        <authorList>
            <consortium name="Lawrence Berkeley National Laboratory"/>
            <person name="Hensen N."/>
            <person name="Bonometti L."/>
            <person name="Westerberg I."/>
            <person name="Brannstrom I.O."/>
            <person name="Guillou S."/>
            <person name="Cros-Aarteil S."/>
            <person name="Calhoun S."/>
            <person name="Haridas S."/>
            <person name="Kuo A."/>
            <person name="Mondo S."/>
            <person name="Pangilinan J."/>
            <person name="Riley R."/>
            <person name="LaButti K."/>
            <person name="Andreopoulos B."/>
            <person name="Lipzen A."/>
            <person name="Chen C."/>
            <person name="Yanf M."/>
            <person name="Daum C."/>
            <person name="Ng V."/>
            <person name="Clum A."/>
            <person name="Steindorff A."/>
            <person name="Ohm R."/>
            <person name="Martin F."/>
            <person name="Silar P."/>
            <person name="Natvig D."/>
            <person name="Lalanne C."/>
            <person name="Gautier V."/>
            <person name="Ament-velasquez S.L."/>
            <person name="Kruys A."/>
            <person name="Hutchinson M.I."/>
            <person name="Powell A.J."/>
            <person name="Barry K."/>
            <person name="Miller A.N."/>
            <person name="Grigoriev I.V."/>
            <person name="Debuchy R."/>
            <person name="Gladieux P."/>
            <person name="Thoren M.H."/>
            <person name="Johannesson H."/>
        </authorList>
    </citation>
    <scope>NUCLEOTIDE SEQUENCE</scope>
    <source>
        <strain evidence="2">SMH3391-2</strain>
    </source>
</reference>
<evidence type="ECO:0008006" key="4">
    <source>
        <dbReference type="Google" id="ProtNLM"/>
    </source>
</evidence>
<comment type="caution">
    <text evidence="2">The sequence shown here is derived from an EMBL/GenBank/DDBJ whole genome shotgun (WGS) entry which is preliminary data.</text>
</comment>
<keyword evidence="1" id="KW-0732">Signal</keyword>
<dbReference type="Proteomes" id="UP001174934">
    <property type="component" value="Unassembled WGS sequence"/>
</dbReference>
<sequence length="90" mass="10003">MSCIISVLLSLWVVRRNKLSTTVPPCERANSQPRRATRIGETQIPLQPKAPPAPYRPSRRVFLALSGTSHTHCTSMCKVPSLCISSQCRK</sequence>
<organism evidence="2 3">
    <name type="scientific">Bombardia bombarda</name>
    <dbReference type="NCBI Taxonomy" id="252184"/>
    <lineage>
        <taxon>Eukaryota</taxon>
        <taxon>Fungi</taxon>
        <taxon>Dikarya</taxon>
        <taxon>Ascomycota</taxon>
        <taxon>Pezizomycotina</taxon>
        <taxon>Sordariomycetes</taxon>
        <taxon>Sordariomycetidae</taxon>
        <taxon>Sordariales</taxon>
        <taxon>Lasiosphaeriaceae</taxon>
        <taxon>Bombardia</taxon>
    </lineage>
</organism>
<feature type="chain" id="PRO_5041404370" description="Secreted protein" evidence="1">
    <location>
        <begin position="17"/>
        <end position="90"/>
    </location>
</feature>
<feature type="signal peptide" evidence="1">
    <location>
        <begin position="1"/>
        <end position="16"/>
    </location>
</feature>
<protein>
    <recommendedName>
        <fullName evidence="4">Secreted protein</fullName>
    </recommendedName>
</protein>
<name>A0AA39TJU7_9PEZI</name>
<dbReference type="EMBL" id="JAULSR010000011">
    <property type="protein sequence ID" value="KAK0609889.1"/>
    <property type="molecule type" value="Genomic_DNA"/>
</dbReference>
<accession>A0AA39TJU7</accession>
<dbReference type="AlphaFoldDB" id="A0AA39TJU7"/>
<evidence type="ECO:0000313" key="3">
    <source>
        <dbReference type="Proteomes" id="UP001174934"/>
    </source>
</evidence>
<evidence type="ECO:0000313" key="2">
    <source>
        <dbReference type="EMBL" id="KAK0609889.1"/>
    </source>
</evidence>
<proteinExistence type="predicted"/>
<gene>
    <name evidence="2" type="ORF">B0T17DRAFT_545453</name>
</gene>
<feature type="non-terminal residue" evidence="2">
    <location>
        <position position="1"/>
    </location>
</feature>
<evidence type="ECO:0000256" key="1">
    <source>
        <dbReference type="SAM" id="SignalP"/>
    </source>
</evidence>
<keyword evidence="3" id="KW-1185">Reference proteome</keyword>